<dbReference type="Proteomes" id="UP000639772">
    <property type="component" value="Unassembled WGS sequence"/>
</dbReference>
<evidence type="ECO:0000313" key="2">
    <source>
        <dbReference type="EMBL" id="KAG0495076.1"/>
    </source>
</evidence>
<name>A0A835RUV5_VANPL</name>
<gene>
    <name evidence="2" type="ORF">HPP92_006070</name>
</gene>
<accession>A0A835RUV5</accession>
<dbReference type="EMBL" id="JADCNM010000002">
    <property type="protein sequence ID" value="KAG0495076.1"/>
    <property type="molecule type" value="Genomic_DNA"/>
</dbReference>
<evidence type="ECO:0000256" key="1">
    <source>
        <dbReference type="SAM" id="MobiDB-lite"/>
    </source>
</evidence>
<proteinExistence type="predicted"/>
<sequence>MAHELQPSSLERRHLRRRRKYLDLDPRNWPKLISPGSRRRSTLSATTFRFLRRCRSEEADGPPKASVPTRRYRDGGEIGTSLA</sequence>
<feature type="region of interest" description="Disordered" evidence="1">
    <location>
        <begin position="54"/>
        <end position="83"/>
    </location>
</feature>
<reference evidence="2 3" key="1">
    <citation type="journal article" date="2020" name="Nat. Food">
        <title>A phased Vanilla planifolia genome enables genetic improvement of flavour and production.</title>
        <authorList>
            <person name="Hasing T."/>
            <person name="Tang H."/>
            <person name="Brym M."/>
            <person name="Khazi F."/>
            <person name="Huang T."/>
            <person name="Chambers A.H."/>
        </authorList>
    </citation>
    <scope>NUCLEOTIDE SEQUENCE [LARGE SCALE GENOMIC DNA]</scope>
    <source>
        <tissue evidence="2">Leaf</tissue>
    </source>
</reference>
<evidence type="ECO:0000313" key="3">
    <source>
        <dbReference type="Proteomes" id="UP000639772"/>
    </source>
</evidence>
<dbReference type="AlphaFoldDB" id="A0A835RUV5"/>
<protein>
    <submittedName>
        <fullName evidence="2">Uncharacterized protein</fullName>
    </submittedName>
</protein>
<organism evidence="2 3">
    <name type="scientific">Vanilla planifolia</name>
    <name type="common">Vanilla</name>
    <dbReference type="NCBI Taxonomy" id="51239"/>
    <lineage>
        <taxon>Eukaryota</taxon>
        <taxon>Viridiplantae</taxon>
        <taxon>Streptophyta</taxon>
        <taxon>Embryophyta</taxon>
        <taxon>Tracheophyta</taxon>
        <taxon>Spermatophyta</taxon>
        <taxon>Magnoliopsida</taxon>
        <taxon>Liliopsida</taxon>
        <taxon>Asparagales</taxon>
        <taxon>Orchidaceae</taxon>
        <taxon>Vanilloideae</taxon>
        <taxon>Vanilleae</taxon>
        <taxon>Vanilla</taxon>
    </lineage>
</organism>
<comment type="caution">
    <text evidence="2">The sequence shown here is derived from an EMBL/GenBank/DDBJ whole genome shotgun (WGS) entry which is preliminary data.</text>
</comment>